<evidence type="ECO:0000313" key="3">
    <source>
        <dbReference type="EMBL" id="EFJ38827.1"/>
    </source>
</evidence>
<dbReference type="AlphaFoldDB" id="D8QNX4"/>
<dbReference type="OMA" id="YEWNGRA"/>
<evidence type="ECO:0000259" key="2">
    <source>
        <dbReference type="Pfam" id="PF00849"/>
    </source>
</evidence>
<dbReference type="InterPro" id="IPR050188">
    <property type="entry name" value="RluA_PseudoU_synthase"/>
</dbReference>
<dbReference type="GO" id="GO:0000455">
    <property type="term" value="P:enzyme-directed rRNA pseudouridine synthesis"/>
    <property type="evidence" value="ECO:0000318"/>
    <property type="project" value="GO_Central"/>
</dbReference>
<dbReference type="CDD" id="cd02869">
    <property type="entry name" value="PseudoU_synth_RluA_like"/>
    <property type="match status" value="1"/>
</dbReference>
<dbReference type="KEGG" id="smo:SELMODRAFT_75008"/>
<dbReference type="InterPro" id="IPR006224">
    <property type="entry name" value="PsdUridine_synth_RluA-like_CS"/>
</dbReference>
<sequence length="318" mass="34939">MAAASAVESQECGEAAAAAIDLSRYPIPVTPLTGAKEIEYERALVAEASMKSGPAITIDDVVFQDEWILVINKPCGVYSEHVLVSVPSLLGDSYSPHRGFFHLANRLDRDTSGIIVIARDKVAAGKLTNIFKSRELRKSYVALCVGKAPEWKRAVVESGHGKSRRGCWRVYSKHDVERSLPDGSVVKDMATKIEVIPSSLDEVKDGEEDDREQRIVVEAKMVDPEPGTGDEVFIRAVPLTGRTHQIRLHCQFLGLPLVGDVKYGGPLHWNGEKCQSHFLHSESIAFQHPMTGEVVEVIAPHPSWAAKLKFQASKNPKV</sequence>
<evidence type="ECO:0000313" key="4">
    <source>
        <dbReference type="Proteomes" id="UP000001514"/>
    </source>
</evidence>
<dbReference type="InParanoid" id="D8QNX4"/>
<accession>D8QNX4</accession>
<dbReference type="eggNOG" id="KOG1919">
    <property type="taxonomic scope" value="Eukaryota"/>
</dbReference>
<dbReference type="InterPro" id="IPR006145">
    <property type="entry name" value="PsdUridine_synth_RsuA/RluA"/>
</dbReference>
<dbReference type="Gramene" id="EFJ38827">
    <property type="protein sequence ID" value="EFJ38827"/>
    <property type="gene ID" value="SELMODRAFT_75008"/>
</dbReference>
<reference evidence="3 4" key="1">
    <citation type="journal article" date="2011" name="Science">
        <title>The Selaginella genome identifies genetic changes associated with the evolution of vascular plants.</title>
        <authorList>
            <person name="Banks J.A."/>
            <person name="Nishiyama T."/>
            <person name="Hasebe M."/>
            <person name="Bowman J.L."/>
            <person name="Gribskov M."/>
            <person name="dePamphilis C."/>
            <person name="Albert V.A."/>
            <person name="Aono N."/>
            <person name="Aoyama T."/>
            <person name="Ambrose B.A."/>
            <person name="Ashton N.W."/>
            <person name="Axtell M.J."/>
            <person name="Barker E."/>
            <person name="Barker M.S."/>
            <person name="Bennetzen J.L."/>
            <person name="Bonawitz N.D."/>
            <person name="Chapple C."/>
            <person name="Cheng C."/>
            <person name="Correa L.G."/>
            <person name="Dacre M."/>
            <person name="DeBarry J."/>
            <person name="Dreyer I."/>
            <person name="Elias M."/>
            <person name="Engstrom E.M."/>
            <person name="Estelle M."/>
            <person name="Feng L."/>
            <person name="Finet C."/>
            <person name="Floyd S.K."/>
            <person name="Frommer W.B."/>
            <person name="Fujita T."/>
            <person name="Gramzow L."/>
            <person name="Gutensohn M."/>
            <person name="Harholt J."/>
            <person name="Hattori M."/>
            <person name="Heyl A."/>
            <person name="Hirai T."/>
            <person name="Hiwatashi Y."/>
            <person name="Ishikawa M."/>
            <person name="Iwata M."/>
            <person name="Karol K.G."/>
            <person name="Koehler B."/>
            <person name="Kolukisaoglu U."/>
            <person name="Kubo M."/>
            <person name="Kurata T."/>
            <person name="Lalonde S."/>
            <person name="Li K."/>
            <person name="Li Y."/>
            <person name="Litt A."/>
            <person name="Lyons E."/>
            <person name="Manning G."/>
            <person name="Maruyama T."/>
            <person name="Michael T.P."/>
            <person name="Mikami K."/>
            <person name="Miyazaki S."/>
            <person name="Morinaga S."/>
            <person name="Murata T."/>
            <person name="Mueller-Roeber B."/>
            <person name="Nelson D.R."/>
            <person name="Obara M."/>
            <person name="Oguri Y."/>
            <person name="Olmstead R.G."/>
            <person name="Onodera N."/>
            <person name="Petersen B.L."/>
            <person name="Pils B."/>
            <person name="Prigge M."/>
            <person name="Rensing S.A."/>
            <person name="Riano-Pachon D.M."/>
            <person name="Roberts A.W."/>
            <person name="Sato Y."/>
            <person name="Scheller H.V."/>
            <person name="Schulz B."/>
            <person name="Schulz C."/>
            <person name="Shakirov E.V."/>
            <person name="Shibagaki N."/>
            <person name="Shinohara N."/>
            <person name="Shippen D.E."/>
            <person name="Soerensen I."/>
            <person name="Sotooka R."/>
            <person name="Sugimoto N."/>
            <person name="Sugita M."/>
            <person name="Sumikawa N."/>
            <person name="Tanurdzic M."/>
            <person name="Theissen G."/>
            <person name="Ulvskov P."/>
            <person name="Wakazuki S."/>
            <person name="Weng J.K."/>
            <person name="Willats W.W."/>
            <person name="Wipf D."/>
            <person name="Wolf P.G."/>
            <person name="Yang L."/>
            <person name="Zimmer A.D."/>
            <person name="Zhu Q."/>
            <person name="Mitros T."/>
            <person name="Hellsten U."/>
            <person name="Loque D."/>
            <person name="Otillar R."/>
            <person name="Salamov A."/>
            <person name="Schmutz J."/>
            <person name="Shapiro H."/>
            <person name="Lindquist E."/>
            <person name="Lucas S."/>
            <person name="Rokhsar D."/>
            <person name="Grigoriev I.V."/>
        </authorList>
    </citation>
    <scope>NUCLEOTIDE SEQUENCE [LARGE SCALE GENOMIC DNA]</scope>
</reference>
<dbReference type="SUPFAM" id="SSF55120">
    <property type="entry name" value="Pseudouridine synthase"/>
    <property type="match status" value="1"/>
</dbReference>
<dbReference type="EMBL" id="GL377565">
    <property type="protein sequence ID" value="EFJ38827.1"/>
    <property type="molecule type" value="Genomic_DNA"/>
</dbReference>
<name>D8QNX4_SELML</name>
<organism evidence="4">
    <name type="scientific">Selaginella moellendorffii</name>
    <name type="common">Spikemoss</name>
    <dbReference type="NCBI Taxonomy" id="88036"/>
    <lineage>
        <taxon>Eukaryota</taxon>
        <taxon>Viridiplantae</taxon>
        <taxon>Streptophyta</taxon>
        <taxon>Embryophyta</taxon>
        <taxon>Tracheophyta</taxon>
        <taxon>Lycopodiopsida</taxon>
        <taxon>Selaginellales</taxon>
        <taxon>Selaginellaceae</taxon>
        <taxon>Selaginella</taxon>
    </lineage>
</organism>
<dbReference type="HOGENOM" id="CLU_063147_0_0_1"/>
<gene>
    <name evidence="3" type="ORF">SELMODRAFT_75008</name>
</gene>
<feature type="domain" description="Pseudouridine synthase RsuA/RluA-like" evidence="2">
    <location>
        <begin position="69"/>
        <end position="251"/>
    </location>
</feature>
<dbReference type="FunCoup" id="D8QNX4">
    <property type="interactions" value="209"/>
</dbReference>
<comment type="catalytic activity">
    <reaction evidence="1">
        <text>a uridine in RNA = a pseudouridine in RNA</text>
        <dbReference type="Rhea" id="RHEA:48348"/>
        <dbReference type="Rhea" id="RHEA-COMP:12068"/>
        <dbReference type="Rhea" id="RHEA-COMP:12069"/>
        <dbReference type="ChEBI" id="CHEBI:65314"/>
        <dbReference type="ChEBI" id="CHEBI:65315"/>
    </reaction>
</comment>
<protein>
    <recommendedName>
        <fullName evidence="2">Pseudouridine synthase RsuA/RluA-like domain-containing protein</fullName>
    </recommendedName>
</protein>
<dbReference type="Pfam" id="PF00849">
    <property type="entry name" value="PseudoU_synth_2"/>
    <property type="match status" value="1"/>
</dbReference>
<dbReference type="PROSITE" id="PS01129">
    <property type="entry name" value="PSI_RLU"/>
    <property type="match status" value="1"/>
</dbReference>
<dbReference type="Proteomes" id="UP000001514">
    <property type="component" value="Unassembled WGS sequence"/>
</dbReference>
<dbReference type="Gene3D" id="3.30.2350.10">
    <property type="entry name" value="Pseudouridine synthase"/>
    <property type="match status" value="1"/>
</dbReference>
<keyword evidence="4" id="KW-1185">Reference proteome</keyword>
<dbReference type="PANTHER" id="PTHR21600">
    <property type="entry name" value="MITOCHONDRIAL RNA PSEUDOURIDINE SYNTHASE"/>
    <property type="match status" value="1"/>
</dbReference>
<dbReference type="InterPro" id="IPR020103">
    <property type="entry name" value="PsdUridine_synth_cat_dom_sf"/>
</dbReference>
<dbReference type="STRING" id="88036.D8QNX4"/>
<dbReference type="GO" id="GO:0003723">
    <property type="term" value="F:RNA binding"/>
    <property type="evidence" value="ECO:0007669"/>
    <property type="project" value="InterPro"/>
</dbReference>
<evidence type="ECO:0000256" key="1">
    <source>
        <dbReference type="ARBA" id="ARBA00000073"/>
    </source>
</evidence>
<dbReference type="GO" id="GO:0009982">
    <property type="term" value="F:pseudouridine synthase activity"/>
    <property type="evidence" value="ECO:0000318"/>
    <property type="project" value="GO_Central"/>
</dbReference>
<dbReference type="PANTHER" id="PTHR21600:SF47">
    <property type="entry name" value="RNA PSEUDOURIDINE SYNTHASE 1"/>
    <property type="match status" value="1"/>
</dbReference>
<proteinExistence type="predicted"/>